<dbReference type="PRINTS" id="PR00625">
    <property type="entry name" value="JDOMAIN"/>
</dbReference>
<keyword evidence="4" id="KW-0325">Glycoprotein</keyword>
<feature type="domain" description="J" evidence="9">
    <location>
        <begin position="31"/>
        <end position="95"/>
    </location>
</feature>
<dbReference type="InterPro" id="IPR001623">
    <property type="entry name" value="DnaJ_domain"/>
</dbReference>
<keyword evidence="7" id="KW-0472">Membrane</keyword>
<dbReference type="InterPro" id="IPR052448">
    <property type="entry name" value="DnaJ_C16_autophagy_reg"/>
</dbReference>
<organism evidence="11 12">
    <name type="scientific">Dicentrarchus labrax</name>
    <name type="common">European seabass</name>
    <name type="synonym">Morone labrax</name>
    <dbReference type="NCBI Taxonomy" id="13489"/>
    <lineage>
        <taxon>Eukaryota</taxon>
        <taxon>Metazoa</taxon>
        <taxon>Chordata</taxon>
        <taxon>Craniata</taxon>
        <taxon>Vertebrata</taxon>
        <taxon>Euteleostomi</taxon>
        <taxon>Actinopterygii</taxon>
        <taxon>Neopterygii</taxon>
        <taxon>Teleostei</taxon>
        <taxon>Neoteleostei</taxon>
        <taxon>Acanthomorphata</taxon>
        <taxon>Eupercaria</taxon>
        <taxon>Moronidae</taxon>
        <taxon>Dicentrarchus</taxon>
    </lineage>
</organism>
<dbReference type="Gene3D" id="1.10.287.110">
    <property type="entry name" value="DnaJ domain"/>
    <property type="match status" value="1"/>
</dbReference>
<dbReference type="SUPFAM" id="SSF52833">
    <property type="entry name" value="Thioredoxin-like"/>
    <property type="match status" value="1"/>
</dbReference>
<feature type="domain" description="Thioredoxin" evidence="10">
    <location>
        <begin position="125"/>
        <end position="244"/>
    </location>
</feature>
<name>A0A8C4E424_DICLA</name>
<dbReference type="Ensembl" id="ENSDLAT00005013884.2">
    <property type="protein sequence ID" value="ENSDLAP00005012713.1"/>
    <property type="gene ID" value="ENSDLAG00005006068.2"/>
</dbReference>
<evidence type="ECO:0000313" key="12">
    <source>
        <dbReference type="Proteomes" id="UP000694389"/>
    </source>
</evidence>
<dbReference type="InterPro" id="IPR036869">
    <property type="entry name" value="J_dom_sf"/>
</dbReference>
<dbReference type="InterPro" id="IPR043361">
    <property type="entry name" value="DNAJC16_TRX"/>
</dbReference>
<dbReference type="Pfam" id="PF00085">
    <property type="entry name" value="Thioredoxin"/>
    <property type="match status" value="1"/>
</dbReference>
<evidence type="ECO:0000259" key="9">
    <source>
        <dbReference type="PROSITE" id="PS50076"/>
    </source>
</evidence>
<dbReference type="Gene3D" id="3.40.30.10">
    <property type="entry name" value="Glutaredoxin"/>
    <property type="match status" value="1"/>
</dbReference>
<comment type="subcellular location">
    <subcellularLocation>
        <location evidence="1">Endoplasmic reticulum membrane</location>
        <topology evidence="1">Single-pass type IV membrane protein</topology>
    </subcellularLocation>
</comment>
<evidence type="ECO:0000256" key="2">
    <source>
        <dbReference type="ARBA" id="ARBA00020921"/>
    </source>
</evidence>
<dbReference type="SUPFAM" id="SSF46565">
    <property type="entry name" value="Chaperone J-domain"/>
    <property type="match status" value="1"/>
</dbReference>
<dbReference type="PROSITE" id="PS50076">
    <property type="entry name" value="DNAJ_2"/>
    <property type="match status" value="1"/>
</dbReference>
<keyword evidence="7" id="KW-0812">Transmembrane</keyword>
<evidence type="ECO:0000256" key="5">
    <source>
        <dbReference type="ARBA" id="ARBA00035002"/>
    </source>
</evidence>
<evidence type="ECO:0000313" key="11">
    <source>
        <dbReference type="Ensembl" id="ENSDLAP00005012713.1"/>
    </source>
</evidence>
<evidence type="ECO:0000259" key="10">
    <source>
        <dbReference type="PROSITE" id="PS51352"/>
    </source>
</evidence>
<dbReference type="Pfam" id="PF00226">
    <property type="entry name" value="DnaJ"/>
    <property type="match status" value="1"/>
</dbReference>
<dbReference type="PANTHER" id="PTHR44303">
    <property type="entry name" value="DNAJ HOMOLOG SUBFAMILY C MEMBER 16"/>
    <property type="match status" value="1"/>
</dbReference>
<evidence type="ECO:0000256" key="4">
    <source>
        <dbReference type="ARBA" id="ARBA00023180"/>
    </source>
</evidence>
<dbReference type="PROSITE" id="PS00636">
    <property type="entry name" value="DNAJ_1"/>
    <property type="match status" value="1"/>
</dbReference>
<dbReference type="CDD" id="cd02963">
    <property type="entry name" value="TRX_DnaJ"/>
    <property type="match status" value="1"/>
</dbReference>
<keyword evidence="3" id="KW-0072">Autophagy</keyword>
<reference evidence="11" key="2">
    <citation type="submission" date="2025-09" db="UniProtKB">
        <authorList>
            <consortium name="Ensembl"/>
        </authorList>
    </citation>
    <scope>IDENTIFICATION</scope>
</reference>
<sequence>MARSKMSVPLVVVVVLSVLLTGATHAGPEMDPYKILGVTRSASQAEIKKVYKRLAKEWHPDKNKNPGAEDMFIKITKSYEILSNEDKRANYDRYGQTDDTQPYSGNRYGQRHDSFYFDESFFNFPFNSKNHRDFADSKYILHFNQYVSDVVPDSYKRPYLIKITSDWCFSCIHIEPVWKEVVQEMEALGVGIGVVDVGYERRLANHLGAHRTPSILGVINGKVTFFHYAVAKEHLRQFVEDLLPQRLVERVTDKNDLQFLNSWHELNKPHVLLFDQVPVVPLLFKLTAFAYKDYLQFGYVDQGLSETANLQKQFNINTYAPTMLVFKENIDKPADIIQAKGMKKQIIDEFMSNNKFLLVPRLVNQKLFDELCPVKQFHRRRKYCVLLITGDEETFSFGNQAFLSFASTNAKEVVRYAYVYQRLQQPLCDILMQNKDSVVILERRNAAGKALFKPVTAWNGSEEDKQRLLEELERLQKDPSILIHDAMLPELNNEFASMFVIRWIYASYDYLSEVIDDILHNNWREMMPLLSLIFSALFILFGTVVIQAFRQEYIYNLDILYRKNFVEVTELTDITYMSNLVKLRPGHMNIVLVLTDASKNILLSKFAKEVYSFTGSLTLHFSFLNIDKHSHWMNTLLEYAQDATQIDAEEDDSGNHKIDYTGYVLALNGHKKYLCLFKPVYTGEDLDNNISTLQIHHKLDRLGLWMERLMEGTLPRYYIPAWPGLDKITPVK</sequence>
<evidence type="ECO:0000256" key="3">
    <source>
        <dbReference type="ARBA" id="ARBA00023006"/>
    </source>
</evidence>
<dbReference type="InterPro" id="IPR018253">
    <property type="entry name" value="DnaJ_domain_CS"/>
</dbReference>
<dbReference type="GeneTree" id="ENSGT00940000155851"/>
<proteinExistence type="predicted"/>
<dbReference type="PANTHER" id="PTHR44303:SF3">
    <property type="entry name" value="DNAJ HOMOLOG SUBFAMILY C MEMBER 16"/>
    <property type="match status" value="1"/>
</dbReference>
<feature type="chain" id="PRO_5034093060" description="DnaJ homolog subfamily C member 16" evidence="8">
    <location>
        <begin position="27"/>
        <end position="732"/>
    </location>
</feature>
<dbReference type="InterPro" id="IPR013766">
    <property type="entry name" value="Thioredoxin_domain"/>
</dbReference>
<feature type="transmembrane region" description="Helical" evidence="7">
    <location>
        <begin position="529"/>
        <end position="549"/>
    </location>
</feature>
<evidence type="ECO:0000256" key="8">
    <source>
        <dbReference type="SAM" id="SignalP"/>
    </source>
</evidence>
<dbReference type="Proteomes" id="UP000694389">
    <property type="component" value="Unassembled WGS sequence"/>
</dbReference>
<gene>
    <name evidence="11" type="primary">dnajc16</name>
</gene>
<keyword evidence="12" id="KW-1185">Reference proteome</keyword>
<evidence type="ECO:0000256" key="7">
    <source>
        <dbReference type="SAM" id="Phobius"/>
    </source>
</evidence>
<keyword evidence="8" id="KW-0732">Signal</keyword>
<dbReference type="GO" id="GO:0006914">
    <property type="term" value="P:autophagy"/>
    <property type="evidence" value="ECO:0007669"/>
    <property type="project" value="UniProtKB-KW"/>
</dbReference>
<keyword evidence="7" id="KW-1133">Transmembrane helix</keyword>
<evidence type="ECO:0000256" key="1">
    <source>
        <dbReference type="ARBA" id="ARBA00004163"/>
    </source>
</evidence>
<evidence type="ECO:0000256" key="6">
    <source>
        <dbReference type="ARBA" id="ARBA00035043"/>
    </source>
</evidence>
<accession>A0A8C4E424</accession>
<dbReference type="AlphaFoldDB" id="A0A8C4E424"/>
<reference evidence="11" key="1">
    <citation type="submission" date="2025-08" db="UniProtKB">
        <authorList>
            <consortium name="Ensembl"/>
        </authorList>
    </citation>
    <scope>IDENTIFICATION</scope>
</reference>
<dbReference type="CDD" id="cd06257">
    <property type="entry name" value="DnaJ"/>
    <property type="match status" value="1"/>
</dbReference>
<dbReference type="SMART" id="SM00271">
    <property type="entry name" value="DnaJ"/>
    <property type="match status" value="1"/>
</dbReference>
<protein>
    <recommendedName>
        <fullName evidence="2">DnaJ homolog subfamily C member 16</fullName>
    </recommendedName>
    <alternativeName>
        <fullName evidence="6">Endoplasmic reticulum DNA J domain-containing protein 8</fullName>
    </alternativeName>
</protein>
<dbReference type="InterPro" id="IPR036249">
    <property type="entry name" value="Thioredoxin-like_sf"/>
</dbReference>
<dbReference type="GO" id="GO:0005789">
    <property type="term" value="C:endoplasmic reticulum membrane"/>
    <property type="evidence" value="ECO:0007669"/>
    <property type="project" value="UniProtKB-SubCell"/>
</dbReference>
<dbReference type="PROSITE" id="PS51352">
    <property type="entry name" value="THIOREDOXIN_2"/>
    <property type="match status" value="1"/>
</dbReference>
<feature type="signal peptide" evidence="8">
    <location>
        <begin position="1"/>
        <end position="26"/>
    </location>
</feature>
<comment type="function">
    <text evidence="5">Plays an important role in regulating the size of autophagosomes during the formation process.</text>
</comment>